<organism evidence="2 3">
    <name type="scientific">Niveispirillum lacus</name>
    <dbReference type="NCBI Taxonomy" id="1981099"/>
    <lineage>
        <taxon>Bacteria</taxon>
        <taxon>Pseudomonadati</taxon>
        <taxon>Pseudomonadota</taxon>
        <taxon>Alphaproteobacteria</taxon>
        <taxon>Rhodospirillales</taxon>
        <taxon>Azospirillaceae</taxon>
        <taxon>Niveispirillum</taxon>
    </lineage>
</organism>
<proteinExistence type="predicted"/>
<keyword evidence="1" id="KW-0472">Membrane</keyword>
<feature type="transmembrane region" description="Helical" evidence="1">
    <location>
        <begin position="181"/>
        <end position="207"/>
    </location>
</feature>
<dbReference type="OrthoDB" id="9808870at2"/>
<evidence type="ECO:0000313" key="2">
    <source>
        <dbReference type="EMBL" id="OYQ36792.1"/>
    </source>
</evidence>
<evidence type="ECO:0000313" key="3">
    <source>
        <dbReference type="Proteomes" id="UP000216998"/>
    </source>
</evidence>
<accession>A0A255Z5T4</accession>
<dbReference type="AlphaFoldDB" id="A0A255Z5T4"/>
<gene>
    <name evidence="2" type="ORF">CHU95_03195</name>
</gene>
<keyword evidence="3" id="KW-1185">Reference proteome</keyword>
<dbReference type="EMBL" id="NOXU01000020">
    <property type="protein sequence ID" value="OYQ36792.1"/>
    <property type="molecule type" value="Genomic_DNA"/>
</dbReference>
<dbReference type="InterPro" id="IPR032809">
    <property type="entry name" value="Put_HupE_UreJ"/>
</dbReference>
<evidence type="ECO:0000256" key="1">
    <source>
        <dbReference type="SAM" id="Phobius"/>
    </source>
</evidence>
<feature type="transmembrane region" description="Helical" evidence="1">
    <location>
        <begin position="15"/>
        <end position="35"/>
    </location>
</feature>
<keyword evidence="1" id="KW-1133">Transmembrane helix</keyword>
<feature type="transmembrane region" description="Helical" evidence="1">
    <location>
        <begin position="152"/>
        <end position="169"/>
    </location>
</feature>
<protein>
    <recommendedName>
        <fullName evidence="4">HupE/UreJ family protein</fullName>
    </recommendedName>
</protein>
<dbReference type="RefSeq" id="WP_094453675.1">
    <property type="nucleotide sequence ID" value="NZ_NOXU01000020.1"/>
</dbReference>
<name>A0A255Z5T4_9PROT</name>
<feature type="transmembrane region" description="Helical" evidence="1">
    <location>
        <begin position="71"/>
        <end position="88"/>
    </location>
</feature>
<sequence length="247" mass="26608">MQPPPLSITNGGGRAVPLLVAALPWLVILALLIWAPHAMAHGVSEEDRSFIEDAQGVHVIPYIYLGAKHMVTGYDHLLFLVGVIFFLYRLRDVAAYVTLFAVGHSTTLLLGVLADIRADAYIIDAIIGLSVVYKAPDNLGAFKTWFGYQPNTKAAVLIFGFFHGFGLATKLQELSLSPDGLLANLVSFNVGVEIGQFMALCLILIAMNAWRTTRSFNRSVLLANGALMAAGLTLVGYQLAGYATQSA</sequence>
<dbReference type="Pfam" id="PF13795">
    <property type="entry name" value="HupE_UreJ_2"/>
    <property type="match status" value="1"/>
</dbReference>
<evidence type="ECO:0008006" key="4">
    <source>
        <dbReference type="Google" id="ProtNLM"/>
    </source>
</evidence>
<keyword evidence="1" id="KW-0812">Transmembrane</keyword>
<reference evidence="2 3" key="1">
    <citation type="submission" date="2017-07" db="EMBL/GenBank/DDBJ databases">
        <title>Niveispirillum cyanobacteriorum sp. nov., isolated from cyanobacterial aggregates in a eutrophic lake.</title>
        <authorList>
            <person name="Cai H."/>
        </authorList>
    </citation>
    <scope>NUCLEOTIDE SEQUENCE [LARGE SCALE GENOMIC DNA]</scope>
    <source>
        <strain evidence="3">TH1-14</strain>
    </source>
</reference>
<comment type="caution">
    <text evidence="2">The sequence shown here is derived from an EMBL/GenBank/DDBJ whole genome shotgun (WGS) entry which is preliminary data.</text>
</comment>
<feature type="transmembrane region" description="Helical" evidence="1">
    <location>
        <begin position="94"/>
        <end position="114"/>
    </location>
</feature>
<dbReference type="Proteomes" id="UP000216998">
    <property type="component" value="Unassembled WGS sequence"/>
</dbReference>
<feature type="transmembrane region" description="Helical" evidence="1">
    <location>
        <begin position="219"/>
        <end position="240"/>
    </location>
</feature>